<dbReference type="Proteomes" id="UP000028981">
    <property type="component" value="Unassembled WGS sequence"/>
</dbReference>
<proteinExistence type="predicted"/>
<evidence type="ECO:0000313" key="1">
    <source>
        <dbReference type="EMBL" id="KFL31945.1"/>
    </source>
</evidence>
<dbReference type="InterPro" id="IPR003749">
    <property type="entry name" value="ThiS/MoaD-like"/>
</dbReference>
<comment type="caution">
    <text evidence="1">The sequence shown here is derived from an EMBL/GenBank/DDBJ whole genome shotgun (WGS) entry which is preliminary data.</text>
</comment>
<organism evidence="1 2">
    <name type="scientific">Devosia riboflavina</name>
    <dbReference type="NCBI Taxonomy" id="46914"/>
    <lineage>
        <taxon>Bacteria</taxon>
        <taxon>Pseudomonadati</taxon>
        <taxon>Pseudomonadota</taxon>
        <taxon>Alphaproteobacteria</taxon>
        <taxon>Hyphomicrobiales</taxon>
        <taxon>Devosiaceae</taxon>
        <taxon>Devosia</taxon>
    </lineage>
</organism>
<keyword evidence="2" id="KW-1185">Reference proteome</keyword>
<dbReference type="Gene3D" id="3.10.20.30">
    <property type="match status" value="1"/>
</dbReference>
<name>A0A087M4Z2_9HYPH</name>
<protein>
    <submittedName>
        <fullName evidence="1">Molybdenum cofactor biosynthesis protein MoaD</fullName>
    </submittedName>
</protein>
<sequence>MKILYFAWLRERLNRASDDVSPPAEVQTLADLIVWLRANDEALDLAMANPKQFKLSKNARIVPWETPIADADTIAILPPMTGG</sequence>
<dbReference type="EMBL" id="JQGC01000004">
    <property type="protein sequence ID" value="KFL31945.1"/>
    <property type="molecule type" value="Genomic_DNA"/>
</dbReference>
<dbReference type="SUPFAM" id="SSF54285">
    <property type="entry name" value="MoaD/ThiS"/>
    <property type="match status" value="1"/>
</dbReference>
<dbReference type="AlphaFoldDB" id="A0A087M4Z2"/>
<gene>
    <name evidence="1" type="ORF">JP75_05990</name>
</gene>
<dbReference type="Pfam" id="PF02597">
    <property type="entry name" value="ThiS"/>
    <property type="match status" value="1"/>
</dbReference>
<dbReference type="InterPro" id="IPR012675">
    <property type="entry name" value="Beta-grasp_dom_sf"/>
</dbReference>
<reference evidence="1 2" key="1">
    <citation type="submission" date="2014-08" db="EMBL/GenBank/DDBJ databases">
        <authorList>
            <person name="Hassan Y.I."/>
            <person name="Lepp D."/>
            <person name="Zhou T."/>
        </authorList>
    </citation>
    <scope>NUCLEOTIDE SEQUENCE [LARGE SCALE GENOMIC DNA]</scope>
    <source>
        <strain evidence="1 2">IFO13584</strain>
    </source>
</reference>
<dbReference type="STRING" id="46914.JP75_05990"/>
<evidence type="ECO:0000313" key="2">
    <source>
        <dbReference type="Proteomes" id="UP000028981"/>
    </source>
</evidence>
<dbReference type="InterPro" id="IPR016155">
    <property type="entry name" value="Mopterin_synth/thiamin_S_b"/>
</dbReference>
<accession>A0A087M4Z2</accession>
<dbReference type="OrthoDB" id="9800712at2"/>
<dbReference type="CDD" id="cd00754">
    <property type="entry name" value="Ubl_MoaD"/>
    <property type="match status" value="1"/>
</dbReference>
<dbReference type="RefSeq" id="WP_035080472.1">
    <property type="nucleotide sequence ID" value="NZ_JQGC01000004.1"/>
</dbReference>